<dbReference type="Proteomes" id="UP000024635">
    <property type="component" value="Unassembled WGS sequence"/>
</dbReference>
<dbReference type="AlphaFoldDB" id="A0A016UND3"/>
<name>A0A016UND3_9BILA</name>
<organism evidence="2 3">
    <name type="scientific">Ancylostoma ceylanicum</name>
    <dbReference type="NCBI Taxonomy" id="53326"/>
    <lineage>
        <taxon>Eukaryota</taxon>
        <taxon>Metazoa</taxon>
        <taxon>Ecdysozoa</taxon>
        <taxon>Nematoda</taxon>
        <taxon>Chromadorea</taxon>
        <taxon>Rhabditida</taxon>
        <taxon>Rhabditina</taxon>
        <taxon>Rhabditomorpha</taxon>
        <taxon>Strongyloidea</taxon>
        <taxon>Ancylostomatidae</taxon>
        <taxon>Ancylostomatinae</taxon>
        <taxon>Ancylostoma</taxon>
    </lineage>
</organism>
<proteinExistence type="predicted"/>
<comment type="caution">
    <text evidence="2">The sequence shown here is derived from an EMBL/GenBank/DDBJ whole genome shotgun (WGS) entry which is preliminary data.</text>
</comment>
<evidence type="ECO:0000313" key="3">
    <source>
        <dbReference type="Proteomes" id="UP000024635"/>
    </source>
</evidence>
<keyword evidence="3" id="KW-1185">Reference proteome</keyword>
<reference evidence="3" key="1">
    <citation type="journal article" date="2015" name="Nat. Genet.">
        <title>The genome and transcriptome of the zoonotic hookworm Ancylostoma ceylanicum identify infection-specific gene families.</title>
        <authorList>
            <person name="Schwarz E.M."/>
            <person name="Hu Y."/>
            <person name="Antoshechkin I."/>
            <person name="Miller M.M."/>
            <person name="Sternberg P.W."/>
            <person name="Aroian R.V."/>
        </authorList>
    </citation>
    <scope>NUCLEOTIDE SEQUENCE</scope>
    <source>
        <strain evidence="3">HY135</strain>
    </source>
</reference>
<evidence type="ECO:0000256" key="1">
    <source>
        <dbReference type="SAM" id="MobiDB-lite"/>
    </source>
</evidence>
<evidence type="ECO:0000313" key="2">
    <source>
        <dbReference type="EMBL" id="EYC16904.1"/>
    </source>
</evidence>
<sequence>MQASMCGRFSMKTNRRRMNTSTEKNTRELQTVVDKGWDHGEGILAVCCTSRGGEKSRRIGFSSCLCPAGPLPRRSRQPECPRRGPAPCLPMF</sequence>
<dbReference type="EMBL" id="JARK01001368">
    <property type="protein sequence ID" value="EYC16904.1"/>
    <property type="molecule type" value="Genomic_DNA"/>
</dbReference>
<accession>A0A016UND3</accession>
<feature type="region of interest" description="Disordered" evidence="1">
    <location>
        <begin position="71"/>
        <end position="92"/>
    </location>
</feature>
<feature type="region of interest" description="Disordered" evidence="1">
    <location>
        <begin position="1"/>
        <end position="29"/>
    </location>
</feature>
<gene>
    <name evidence="2" type="primary">Acey_s0032.g2559</name>
    <name evidence="2" type="ORF">Y032_0032g2559</name>
</gene>
<protein>
    <submittedName>
        <fullName evidence="2">Uncharacterized protein</fullName>
    </submittedName>
</protein>